<evidence type="ECO:0000313" key="2">
    <source>
        <dbReference type="Proteomes" id="UP000600918"/>
    </source>
</evidence>
<proteinExistence type="predicted"/>
<reference evidence="1" key="1">
    <citation type="journal article" date="2020" name="G3 (Bethesda)">
        <title>High-Quality Assemblies for Three Invasive Social Wasps from the &lt;i&gt;Vespula&lt;/i&gt; Genus.</title>
        <authorList>
            <person name="Harrop T.W.R."/>
            <person name="Guhlin J."/>
            <person name="McLaughlin G.M."/>
            <person name="Permina E."/>
            <person name="Stockwell P."/>
            <person name="Gilligan J."/>
            <person name="Le Lec M.F."/>
            <person name="Gruber M.A.M."/>
            <person name="Quinn O."/>
            <person name="Lovegrove M."/>
            <person name="Duncan E.J."/>
            <person name="Remnant E.J."/>
            <person name="Van Eeckhoven J."/>
            <person name="Graham B."/>
            <person name="Knapp R.A."/>
            <person name="Langford K.W."/>
            <person name="Kronenberg Z."/>
            <person name="Press M.O."/>
            <person name="Eacker S.M."/>
            <person name="Wilson-Rankin E.E."/>
            <person name="Purcell J."/>
            <person name="Lester P.J."/>
            <person name="Dearden P.K."/>
        </authorList>
    </citation>
    <scope>NUCLEOTIDE SEQUENCE</scope>
    <source>
        <strain evidence="1">Volc-1</strain>
    </source>
</reference>
<dbReference type="AlphaFoldDB" id="A0A834PF22"/>
<dbReference type="Proteomes" id="UP000600918">
    <property type="component" value="Unassembled WGS sequence"/>
</dbReference>
<comment type="caution">
    <text evidence="1">The sequence shown here is derived from an EMBL/GenBank/DDBJ whole genome shotgun (WGS) entry which is preliminary data.</text>
</comment>
<sequence length="114" mass="13266">MLEDFEGILNRLVSDARDLNSILLWAISMPELYIGAVRRQTEEEIFLETLSILDLVLLEDVNLPTYVKEKENFTIDLTFVNSGVYDEWASQKHGWKVNIVNEDMFHMTTENAKK</sequence>
<accession>A0A834PF22</accession>
<keyword evidence="2" id="KW-1185">Reference proteome</keyword>
<protein>
    <submittedName>
        <fullName evidence="1">Uncharacterized protein</fullName>
    </submittedName>
</protein>
<evidence type="ECO:0000313" key="1">
    <source>
        <dbReference type="EMBL" id="KAF7438691.1"/>
    </source>
</evidence>
<organism evidence="1 2">
    <name type="scientific">Vespula pensylvanica</name>
    <name type="common">Western yellow jacket</name>
    <name type="synonym">Wasp</name>
    <dbReference type="NCBI Taxonomy" id="30213"/>
    <lineage>
        <taxon>Eukaryota</taxon>
        <taxon>Metazoa</taxon>
        <taxon>Ecdysozoa</taxon>
        <taxon>Arthropoda</taxon>
        <taxon>Hexapoda</taxon>
        <taxon>Insecta</taxon>
        <taxon>Pterygota</taxon>
        <taxon>Neoptera</taxon>
        <taxon>Endopterygota</taxon>
        <taxon>Hymenoptera</taxon>
        <taxon>Apocrita</taxon>
        <taxon>Aculeata</taxon>
        <taxon>Vespoidea</taxon>
        <taxon>Vespidae</taxon>
        <taxon>Vespinae</taxon>
        <taxon>Vespula</taxon>
    </lineage>
</organism>
<name>A0A834PF22_VESPE</name>
<gene>
    <name evidence="1" type="ORF">H0235_001082</name>
</gene>
<dbReference type="EMBL" id="JACSDY010000001">
    <property type="protein sequence ID" value="KAF7438691.1"/>
    <property type="molecule type" value="Genomic_DNA"/>
</dbReference>